<name>A0AAD1XP39_EUPCR</name>
<proteinExistence type="predicted"/>
<dbReference type="EMBL" id="CAMPGE010017755">
    <property type="protein sequence ID" value="CAI2376214.1"/>
    <property type="molecule type" value="Genomic_DNA"/>
</dbReference>
<sequence length="278" mass="31945">MDKKDSILSPILIGSGIAVAALCGVGLYLYLSKNEEEEESRHLSREAILEKLDEELKSIVKPEKISAEQNGAQSGMKIYDQEFSKIVYKTLSKYATMMKHSLNSQSFEQKIEMLRDEDDEGYRKIFFESEKEEISALKKVTDKVLKGIGIMEQDYVFSLNYHSKDPEFKKELMAIQEELTQELFTDDEINPPLPDDLTAEVAQEIKDFAKESTERVLRELPQKYRDANILQNEISFEVAKLDDVIFVKYGYKNKVVLEAFRKYNLLPQQPGAAMNMPS</sequence>
<evidence type="ECO:0000256" key="1">
    <source>
        <dbReference type="SAM" id="Phobius"/>
    </source>
</evidence>
<comment type="caution">
    <text evidence="2">The sequence shown here is derived from an EMBL/GenBank/DDBJ whole genome shotgun (WGS) entry which is preliminary data.</text>
</comment>
<organism evidence="2 3">
    <name type="scientific">Euplotes crassus</name>
    <dbReference type="NCBI Taxonomy" id="5936"/>
    <lineage>
        <taxon>Eukaryota</taxon>
        <taxon>Sar</taxon>
        <taxon>Alveolata</taxon>
        <taxon>Ciliophora</taxon>
        <taxon>Intramacronucleata</taxon>
        <taxon>Spirotrichea</taxon>
        <taxon>Hypotrichia</taxon>
        <taxon>Euplotida</taxon>
        <taxon>Euplotidae</taxon>
        <taxon>Moneuplotes</taxon>
    </lineage>
</organism>
<evidence type="ECO:0000313" key="3">
    <source>
        <dbReference type="Proteomes" id="UP001295684"/>
    </source>
</evidence>
<keyword evidence="1" id="KW-0472">Membrane</keyword>
<dbReference type="AlphaFoldDB" id="A0AAD1XP39"/>
<protein>
    <submittedName>
        <fullName evidence="2">Uncharacterized protein</fullName>
    </submittedName>
</protein>
<feature type="transmembrane region" description="Helical" evidence="1">
    <location>
        <begin position="7"/>
        <end position="31"/>
    </location>
</feature>
<reference evidence="2" key="1">
    <citation type="submission" date="2023-07" db="EMBL/GenBank/DDBJ databases">
        <authorList>
            <consortium name="AG Swart"/>
            <person name="Singh M."/>
            <person name="Singh A."/>
            <person name="Seah K."/>
            <person name="Emmerich C."/>
        </authorList>
    </citation>
    <scope>NUCLEOTIDE SEQUENCE</scope>
    <source>
        <strain evidence="2">DP1</strain>
    </source>
</reference>
<evidence type="ECO:0000313" key="2">
    <source>
        <dbReference type="EMBL" id="CAI2376214.1"/>
    </source>
</evidence>
<keyword evidence="1" id="KW-0812">Transmembrane</keyword>
<dbReference type="Proteomes" id="UP001295684">
    <property type="component" value="Unassembled WGS sequence"/>
</dbReference>
<gene>
    <name evidence="2" type="ORF">ECRASSUSDP1_LOCUS17583</name>
</gene>
<keyword evidence="1" id="KW-1133">Transmembrane helix</keyword>
<accession>A0AAD1XP39</accession>
<keyword evidence="3" id="KW-1185">Reference proteome</keyword>